<evidence type="ECO:0000259" key="4">
    <source>
        <dbReference type="PROSITE" id="PS01124"/>
    </source>
</evidence>
<dbReference type="InterPro" id="IPR018060">
    <property type="entry name" value="HTH_AraC"/>
</dbReference>
<gene>
    <name evidence="5" type="ORF">DI563_05565</name>
</gene>
<dbReference type="GO" id="GO:0003700">
    <property type="term" value="F:DNA-binding transcription factor activity"/>
    <property type="evidence" value="ECO:0007669"/>
    <property type="project" value="InterPro"/>
</dbReference>
<evidence type="ECO:0000313" key="6">
    <source>
        <dbReference type="Proteomes" id="UP000249135"/>
    </source>
</evidence>
<reference evidence="5 6" key="1">
    <citation type="submission" date="2017-08" db="EMBL/GenBank/DDBJ databases">
        <title>Infants hospitalized years apart are colonized by the same room-sourced microbial strains.</title>
        <authorList>
            <person name="Brooks B."/>
            <person name="Olm M.R."/>
            <person name="Firek B.A."/>
            <person name="Baker R."/>
            <person name="Thomas B.C."/>
            <person name="Morowitz M.J."/>
            <person name="Banfield J.F."/>
        </authorList>
    </citation>
    <scope>NUCLEOTIDE SEQUENCE [LARGE SCALE GENOMIC DNA]</scope>
    <source>
        <strain evidence="5">S2_005_003_R2_41</strain>
    </source>
</reference>
<proteinExistence type="predicted"/>
<dbReference type="Proteomes" id="UP000249135">
    <property type="component" value="Unassembled WGS sequence"/>
</dbReference>
<keyword evidence="2" id="KW-0238">DNA-binding</keyword>
<dbReference type="Pfam" id="PF12833">
    <property type="entry name" value="HTH_18"/>
    <property type="match status" value="1"/>
</dbReference>
<dbReference type="GO" id="GO:0005829">
    <property type="term" value="C:cytosol"/>
    <property type="evidence" value="ECO:0007669"/>
    <property type="project" value="TreeGrafter"/>
</dbReference>
<dbReference type="InterPro" id="IPR035418">
    <property type="entry name" value="AraC-bd_2"/>
</dbReference>
<dbReference type="SUPFAM" id="SSF46689">
    <property type="entry name" value="Homeodomain-like"/>
    <property type="match status" value="1"/>
</dbReference>
<accession>A0A2W5QIN8</accession>
<keyword evidence="3" id="KW-0804">Transcription</keyword>
<dbReference type="PANTHER" id="PTHR47894:SF1">
    <property type="entry name" value="HTH-TYPE TRANSCRIPTIONAL REGULATOR VQSM"/>
    <property type="match status" value="1"/>
</dbReference>
<sequence length="322" mass="34324">MPAATAALAAPHSVRRWSTDAAAPAQRLDYWVGAICEGFLEMAATSGCGTAFHSSLESAPCGPVAVNRVRGSAQDVFRTGAAIARSRENFYYLLCKADSAWSAAQEQQGARLLPGDLVLVDSRRRYEFHFTHSADTVSLQLHPAWVEGWLADAQAALGRRIDGQSGWGAALSAFARQLTPELAAAPPLPARLLTDQLGALMALAFEQGTAAPSGASSLRERIASTLRERHAEAGLTASDVAAGLGVSERTLHRALAGSGHTFAQQLMACRMESAARLLADPRFDRLTVAEIGRRVGLADASHFVRSCRARLGGTPAELRRRR</sequence>
<dbReference type="InterPro" id="IPR009057">
    <property type="entry name" value="Homeodomain-like_sf"/>
</dbReference>
<dbReference type="AlphaFoldDB" id="A0A2W5QIN8"/>
<keyword evidence="1" id="KW-0805">Transcription regulation</keyword>
<dbReference type="Pfam" id="PF14525">
    <property type="entry name" value="AraC_binding_2"/>
    <property type="match status" value="1"/>
</dbReference>
<protein>
    <submittedName>
        <fullName evidence="5">AraC family transcriptional regulator</fullName>
    </submittedName>
</protein>
<evidence type="ECO:0000313" key="5">
    <source>
        <dbReference type="EMBL" id="PZQ76906.1"/>
    </source>
</evidence>
<dbReference type="PANTHER" id="PTHR47894">
    <property type="entry name" value="HTH-TYPE TRANSCRIPTIONAL REGULATOR GADX"/>
    <property type="match status" value="1"/>
</dbReference>
<comment type="caution">
    <text evidence="5">The sequence shown here is derived from an EMBL/GenBank/DDBJ whole genome shotgun (WGS) entry which is preliminary data.</text>
</comment>
<dbReference type="SMART" id="SM00342">
    <property type="entry name" value="HTH_ARAC"/>
    <property type="match status" value="1"/>
</dbReference>
<evidence type="ECO:0000256" key="2">
    <source>
        <dbReference type="ARBA" id="ARBA00023125"/>
    </source>
</evidence>
<dbReference type="PROSITE" id="PS01124">
    <property type="entry name" value="HTH_ARAC_FAMILY_2"/>
    <property type="match status" value="1"/>
</dbReference>
<feature type="domain" description="HTH araC/xylS-type" evidence="4">
    <location>
        <begin position="220"/>
        <end position="321"/>
    </location>
</feature>
<dbReference type="EMBL" id="QFPP01000036">
    <property type="protein sequence ID" value="PZQ76906.1"/>
    <property type="molecule type" value="Genomic_DNA"/>
</dbReference>
<name>A0A2W5QIN8_VARPD</name>
<evidence type="ECO:0000256" key="3">
    <source>
        <dbReference type="ARBA" id="ARBA00023163"/>
    </source>
</evidence>
<dbReference type="GO" id="GO:0000976">
    <property type="term" value="F:transcription cis-regulatory region binding"/>
    <property type="evidence" value="ECO:0007669"/>
    <property type="project" value="TreeGrafter"/>
</dbReference>
<organism evidence="5 6">
    <name type="scientific">Variovorax paradoxus</name>
    <dbReference type="NCBI Taxonomy" id="34073"/>
    <lineage>
        <taxon>Bacteria</taxon>
        <taxon>Pseudomonadati</taxon>
        <taxon>Pseudomonadota</taxon>
        <taxon>Betaproteobacteria</taxon>
        <taxon>Burkholderiales</taxon>
        <taxon>Comamonadaceae</taxon>
        <taxon>Variovorax</taxon>
    </lineage>
</organism>
<evidence type="ECO:0000256" key="1">
    <source>
        <dbReference type="ARBA" id="ARBA00023015"/>
    </source>
</evidence>
<dbReference type="Gene3D" id="1.10.10.60">
    <property type="entry name" value="Homeodomain-like"/>
    <property type="match status" value="1"/>
</dbReference>